<name>K5WKX8_PHACS</name>
<dbReference type="KEGG" id="pco:PHACADRAFT_250528"/>
<feature type="domain" description="Inhibitor I9" evidence="1">
    <location>
        <begin position="4"/>
        <end position="64"/>
    </location>
</feature>
<dbReference type="AlphaFoldDB" id="K5WKX8"/>
<sequence length="73" mass="8382">MENTYIVLLKPDVNKTAYPRWLRSRLSTDSRIMYDYSILNAFAAHLDDQRLEIVRASQGMLRIESAVADHAGL</sequence>
<accession>K5WKX8</accession>
<dbReference type="InterPro" id="IPR010259">
    <property type="entry name" value="S8pro/Inhibitor_I9"/>
</dbReference>
<protein>
    <recommendedName>
        <fullName evidence="1">Inhibitor I9 domain-containing protein</fullName>
    </recommendedName>
</protein>
<dbReference type="InterPro" id="IPR037045">
    <property type="entry name" value="S8pro/Inhibitor_I9_sf"/>
</dbReference>
<dbReference type="RefSeq" id="XP_007392350.1">
    <property type="nucleotide sequence ID" value="XM_007392288.1"/>
</dbReference>
<reference evidence="2 3" key="1">
    <citation type="journal article" date="2012" name="BMC Genomics">
        <title>Comparative genomics of the white-rot fungi, Phanerochaete carnosa and P. chrysosporium, to elucidate the genetic basis of the distinct wood types they colonize.</title>
        <authorList>
            <person name="Suzuki H."/>
            <person name="MacDonald J."/>
            <person name="Syed K."/>
            <person name="Salamov A."/>
            <person name="Hori C."/>
            <person name="Aerts A."/>
            <person name="Henrissat B."/>
            <person name="Wiebenga A."/>
            <person name="vanKuyk P.A."/>
            <person name="Barry K."/>
            <person name="Lindquist E."/>
            <person name="LaButti K."/>
            <person name="Lapidus A."/>
            <person name="Lucas S."/>
            <person name="Coutinho P."/>
            <person name="Gong Y."/>
            <person name="Samejima M."/>
            <person name="Mahadevan R."/>
            <person name="Abou-Zaid M."/>
            <person name="de Vries R.P."/>
            <person name="Igarashi K."/>
            <person name="Yadav J.S."/>
            <person name="Grigoriev I.V."/>
            <person name="Master E.R."/>
        </authorList>
    </citation>
    <scope>NUCLEOTIDE SEQUENCE [LARGE SCALE GENOMIC DNA]</scope>
    <source>
        <strain evidence="2 3">HHB-10118-sp</strain>
    </source>
</reference>
<dbReference type="Gene3D" id="3.30.70.80">
    <property type="entry name" value="Peptidase S8 propeptide/proteinase inhibitor I9"/>
    <property type="match status" value="1"/>
</dbReference>
<dbReference type="SUPFAM" id="SSF54897">
    <property type="entry name" value="Protease propeptides/inhibitors"/>
    <property type="match status" value="1"/>
</dbReference>
<evidence type="ECO:0000313" key="3">
    <source>
        <dbReference type="Proteomes" id="UP000008370"/>
    </source>
</evidence>
<dbReference type="GeneID" id="18914944"/>
<dbReference type="OrthoDB" id="19448at2759"/>
<evidence type="ECO:0000313" key="2">
    <source>
        <dbReference type="EMBL" id="EKM59794.1"/>
    </source>
</evidence>
<keyword evidence="3" id="KW-1185">Reference proteome</keyword>
<evidence type="ECO:0000259" key="1">
    <source>
        <dbReference type="Pfam" id="PF05922"/>
    </source>
</evidence>
<dbReference type="EMBL" id="JH930469">
    <property type="protein sequence ID" value="EKM59794.1"/>
    <property type="molecule type" value="Genomic_DNA"/>
</dbReference>
<proteinExistence type="predicted"/>
<dbReference type="Proteomes" id="UP000008370">
    <property type="component" value="Unassembled WGS sequence"/>
</dbReference>
<gene>
    <name evidence="2" type="ORF">PHACADRAFT_250528</name>
</gene>
<dbReference type="InParanoid" id="K5WKX8"/>
<dbReference type="Pfam" id="PF05922">
    <property type="entry name" value="Inhibitor_I9"/>
    <property type="match status" value="1"/>
</dbReference>
<organism evidence="2 3">
    <name type="scientific">Phanerochaete carnosa (strain HHB-10118-sp)</name>
    <name type="common">White-rot fungus</name>
    <name type="synonym">Peniophora carnosa</name>
    <dbReference type="NCBI Taxonomy" id="650164"/>
    <lineage>
        <taxon>Eukaryota</taxon>
        <taxon>Fungi</taxon>
        <taxon>Dikarya</taxon>
        <taxon>Basidiomycota</taxon>
        <taxon>Agaricomycotina</taxon>
        <taxon>Agaricomycetes</taxon>
        <taxon>Polyporales</taxon>
        <taxon>Phanerochaetaceae</taxon>
        <taxon>Phanerochaete</taxon>
    </lineage>
</organism>
<dbReference type="HOGENOM" id="CLU_2705641_0_0_1"/>